<keyword evidence="3" id="KW-0328">Glycosyltransferase</keyword>
<keyword evidence="7 8" id="KW-0472">Membrane</keyword>
<protein>
    <submittedName>
        <fullName evidence="10">Glycosyltransferase family 39 protein</fullName>
    </submittedName>
</protein>
<dbReference type="InterPro" id="IPR050297">
    <property type="entry name" value="LipidA_mod_glycosyltrf_83"/>
</dbReference>
<dbReference type="GO" id="GO:0005886">
    <property type="term" value="C:plasma membrane"/>
    <property type="evidence" value="ECO:0007669"/>
    <property type="project" value="UniProtKB-SubCell"/>
</dbReference>
<evidence type="ECO:0000256" key="4">
    <source>
        <dbReference type="ARBA" id="ARBA00022679"/>
    </source>
</evidence>
<dbReference type="PANTHER" id="PTHR33908">
    <property type="entry name" value="MANNOSYLTRANSFERASE YKCB-RELATED"/>
    <property type="match status" value="1"/>
</dbReference>
<dbReference type="GO" id="GO:0009103">
    <property type="term" value="P:lipopolysaccharide biosynthetic process"/>
    <property type="evidence" value="ECO:0007669"/>
    <property type="project" value="UniProtKB-ARBA"/>
</dbReference>
<reference evidence="10 11" key="1">
    <citation type="submission" date="2019-06" db="EMBL/GenBank/DDBJ databases">
        <title>A novel bacterium of genus Pontibacter, isolated from marine sediment.</title>
        <authorList>
            <person name="Huang H."/>
            <person name="Mo K."/>
            <person name="Hu Y."/>
        </authorList>
    </citation>
    <scope>NUCLEOTIDE SEQUENCE [LARGE SCALE GENOMIC DNA]</scope>
    <source>
        <strain evidence="10 11">HB172049</strain>
    </source>
</reference>
<dbReference type="EMBL" id="VFRQ01000006">
    <property type="protein sequence ID" value="TPE43528.1"/>
    <property type="molecule type" value="Genomic_DNA"/>
</dbReference>
<keyword evidence="2" id="KW-1003">Cell membrane</keyword>
<comment type="caution">
    <text evidence="10">The sequence shown here is derived from an EMBL/GenBank/DDBJ whole genome shotgun (WGS) entry which is preliminary data.</text>
</comment>
<organism evidence="10 11">
    <name type="scientific">Pontibacter mangrovi</name>
    <dbReference type="NCBI Taxonomy" id="2589816"/>
    <lineage>
        <taxon>Bacteria</taxon>
        <taxon>Pseudomonadati</taxon>
        <taxon>Bacteroidota</taxon>
        <taxon>Cytophagia</taxon>
        <taxon>Cytophagales</taxon>
        <taxon>Hymenobacteraceae</taxon>
        <taxon>Pontibacter</taxon>
    </lineage>
</organism>
<evidence type="ECO:0000256" key="6">
    <source>
        <dbReference type="ARBA" id="ARBA00022989"/>
    </source>
</evidence>
<evidence type="ECO:0000313" key="10">
    <source>
        <dbReference type="EMBL" id="TPE43528.1"/>
    </source>
</evidence>
<feature type="transmembrane region" description="Helical" evidence="8">
    <location>
        <begin position="142"/>
        <end position="158"/>
    </location>
</feature>
<feature type="transmembrane region" description="Helical" evidence="8">
    <location>
        <begin position="75"/>
        <end position="108"/>
    </location>
</feature>
<evidence type="ECO:0000256" key="1">
    <source>
        <dbReference type="ARBA" id="ARBA00004651"/>
    </source>
</evidence>
<dbReference type="RefSeq" id="WP_140621832.1">
    <property type="nucleotide sequence ID" value="NZ_VFRQ01000006.1"/>
</dbReference>
<evidence type="ECO:0000256" key="2">
    <source>
        <dbReference type="ARBA" id="ARBA00022475"/>
    </source>
</evidence>
<name>A0A501W2N2_9BACT</name>
<dbReference type="Pfam" id="PF13231">
    <property type="entry name" value="PMT_2"/>
    <property type="match status" value="1"/>
</dbReference>
<dbReference type="OrthoDB" id="844784at2"/>
<feature type="transmembrane region" description="Helical" evidence="8">
    <location>
        <begin position="170"/>
        <end position="198"/>
    </location>
</feature>
<evidence type="ECO:0000259" key="9">
    <source>
        <dbReference type="Pfam" id="PF13231"/>
    </source>
</evidence>
<keyword evidence="5 8" id="KW-0812">Transmembrane</keyword>
<keyword evidence="6 8" id="KW-1133">Transmembrane helix</keyword>
<evidence type="ECO:0000256" key="5">
    <source>
        <dbReference type="ARBA" id="ARBA00022692"/>
    </source>
</evidence>
<accession>A0A501W2N2</accession>
<gene>
    <name evidence="10" type="ORF">FJM65_12285</name>
</gene>
<proteinExistence type="predicted"/>
<evidence type="ECO:0000313" key="11">
    <source>
        <dbReference type="Proteomes" id="UP000316727"/>
    </source>
</evidence>
<dbReference type="Proteomes" id="UP000316727">
    <property type="component" value="Unassembled WGS sequence"/>
</dbReference>
<sequence length="218" mass="24699">MLRLAKRLAASPRLVLLLLWAFATLLNLTKAFHIDDTVHLEAAQWIQQHPFAPMSGSINWDHVSQPLYTSNHPPLYFYLVAAVGSLTGFSEVPLHLFQSLFTLLALVYFYKLLLLFHKEYALVGTCLLALGPAFLVSQNLMIDIPILSLSIVFVYLLLKEEDAHRVRRYYMAALLLSAGLLFKYTLLPLYLVLLYAALRERKYNLIPAVLVPMAVLAV</sequence>
<evidence type="ECO:0000256" key="8">
    <source>
        <dbReference type="SAM" id="Phobius"/>
    </source>
</evidence>
<dbReference type="PANTHER" id="PTHR33908:SF11">
    <property type="entry name" value="MEMBRANE PROTEIN"/>
    <property type="match status" value="1"/>
</dbReference>
<dbReference type="AlphaFoldDB" id="A0A501W2N2"/>
<feature type="domain" description="Glycosyltransferase RgtA/B/C/D-like" evidence="9">
    <location>
        <begin position="71"/>
        <end position="202"/>
    </location>
</feature>
<evidence type="ECO:0000256" key="3">
    <source>
        <dbReference type="ARBA" id="ARBA00022676"/>
    </source>
</evidence>
<evidence type="ECO:0000256" key="7">
    <source>
        <dbReference type="ARBA" id="ARBA00023136"/>
    </source>
</evidence>
<dbReference type="InterPro" id="IPR038731">
    <property type="entry name" value="RgtA/B/C-like"/>
</dbReference>
<dbReference type="GO" id="GO:0016763">
    <property type="term" value="F:pentosyltransferase activity"/>
    <property type="evidence" value="ECO:0007669"/>
    <property type="project" value="TreeGrafter"/>
</dbReference>
<comment type="subcellular location">
    <subcellularLocation>
        <location evidence="1">Cell membrane</location>
        <topology evidence="1">Multi-pass membrane protein</topology>
    </subcellularLocation>
</comment>
<keyword evidence="11" id="KW-1185">Reference proteome</keyword>
<keyword evidence="4 10" id="KW-0808">Transferase</keyword>